<dbReference type="EMBL" id="LGRB01000014">
    <property type="protein sequence ID" value="OCT47325.1"/>
    <property type="molecule type" value="Genomic_DNA"/>
</dbReference>
<gene>
    <name evidence="1" type="ORF">CLCR_02676</name>
</gene>
<accession>A0A1C1CFL5</accession>
<evidence type="ECO:0000313" key="1">
    <source>
        <dbReference type="EMBL" id="OCT47325.1"/>
    </source>
</evidence>
<dbReference type="AlphaFoldDB" id="A0A1C1CFL5"/>
<proteinExistence type="predicted"/>
<dbReference type="Proteomes" id="UP000094526">
    <property type="component" value="Unassembled WGS sequence"/>
</dbReference>
<reference evidence="2" key="1">
    <citation type="submission" date="2015-07" db="EMBL/GenBank/DDBJ databases">
        <authorList>
            <person name="Teixeira M.M."/>
            <person name="Souza R.C."/>
            <person name="Almeida L.G."/>
            <person name="Vicente V.A."/>
            <person name="de Hoog S."/>
            <person name="Bocca A.L."/>
            <person name="de Almeida S.R."/>
            <person name="Vasconcelos A.T."/>
            <person name="Felipe M.S."/>
        </authorList>
    </citation>
    <scope>NUCLEOTIDE SEQUENCE [LARGE SCALE GENOMIC DNA]</scope>
    <source>
        <strain evidence="2">KSF</strain>
    </source>
</reference>
<sequence length="121" mass="13322">MACNVPTIKNIPRRVAQRLIRVSVSDDAHRLEQTTCSGARFSSTPSPTTTTLPANRIKDIAFYCGQTGSKVKQVQDNEAAESLIVSSPRANQRRADFGIWPRPFCRLTPAQDFAARSVLCS</sequence>
<name>A0A1C1CFL5_9EURO</name>
<evidence type="ECO:0000313" key="2">
    <source>
        <dbReference type="Proteomes" id="UP000094526"/>
    </source>
</evidence>
<organism evidence="1 2">
    <name type="scientific">Cladophialophora carrionii</name>
    <dbReference type="NCBI Taxonomy" id="86049"/>
    <lineage>
        <taxon>Eukaryota</taxon>
        <taxon>Fungi</taxon>
        <taxon>Dikarya</taxon>
        <taxon>Ascomycota</taxon>
        <taxon>Pezizomycotina</taxon>
        <taxon>Eurotiomycetes</taxon>
        <taxon>Chaetothyriomycetidae</taxon>
        <taxon>Chaetothyriales</taxon>
        <taxon>Herpotrichiellaceae</taxon>
        <taxon>Cladophialophora</taxon>
    </lineage>
</organism>
<dbReference type="VEuPathDB" id="FungiDB:CLCR_02676"/>
<keyword evidence="2" id="KW-1185">Reference proteome</keyword>
<protein>
    <submittedName>
        <fullName evidence="1">Uncharacterized protein</fullName>
    </submittedName>
</protein>
<comment type="caution">
    <text evidence="1">The sequence shown here is derived from an EMBL/GenBank/DDBJ whole genome shotgun (WGS) entry which is preliminary data.</text>
</comment>